<gene>
    <name evidence="2" type="ORF">PTTW11_03136</name>
</gene>
<name>A0A6S6VWN1_9PLEO</name>
<reference evidence="2" key="1">
    <citation type="submission" date="2021-02" db="EMBL/GenBank/DDBJ databases">
        <authorList>
            <person name="Syme A R."/>
            <person name="Syme A R."/>
            <person name="Moolhuijzen P."/>
        </authorList>
    </citation>
    <scope>NUCLEOTIDE SEQUENCE</scope>
    <source>
        <strain evidence="2">W1-1</strain>
    </source>
</reference>
<sequence>MATETASSNRGCTLTREELLGTTNLKAREWRHIDPEIWDDDIEAPNDEIDETAATTYIARAIADYTDRPTADAELFGEFLQDFQGWTEAMFMRANATYTKELKRILRFKGVFTGRVNMPPSEAVAKLLRKEECPKWPDDQFQSTAFDERSAAHMLQQYRLKGRHDTGTAQPTSRAQSQTSARTRDQDAEEQQTDAQVENRTSAQVNQQLAREGRQRTSPLVETIEQTPQTNERRQADQRQQSQQPRLTYNNFDRFREYTPAYPQRPKGISIPPIIPSDDTDLYKAIPPIECGNEKLDPQKINVFSKMWDREKKYTGKPYDLLDDKLKIFYSICYHADIQPEQFHAVFPRILEGRAQDYYLHFVDQRADTFLTVYLKLKNHFDTDVNHSHYYADWTTISFAKVRRENPDKTLHEVLDIMLDKLQLCQRALGQQYMGEYALRTTVITACRGVREFAMALYRPSLECEVLFGDLRSSIENSLAMSTSVNFIEGDQDNQYYPDRRYNSNRRGRGRSQGRGGTRGTFPEGEQRFDSSRGAKPNWKKKCFVCQKEGCWSTNHTDEERKAARTQFFSACHFSGGHIPVDFSVHLAEYKGNEHISHREVPSAPASQFLLEDRYKRSLYQGILPDTGAANVSTVGKEQYLALTREDPTVKLDTSTAGKALIKFRKGEAIASIGTVQVSTEIRKINFEVLEAPTPFLLCLTDMDRLKVYFNNTTDELVQGNIRIPRATVFLTETELRWLHRRFGHPAVTRLVKLLKDAGHNDFKEKMLEEVTKFCHHCQLHSSAPRRFKFTLKDVPVDP</sequence>
<feature type="region of interest" description="Disordered" evidence="1">
    <location>
        <begin position="496"/>
        <end position="533"/>
    </location>
</feature>
<dbReference type="EMBL" id="HG992979">
    <property type="protein sequence ID" value="CAE7020770.1"/>
    <property type="molecule type" value="Genomic_DNA"/>
</dbReference>
<accession>A0A6S6VWN1</accession>
<feature type="compositionally biased region" description="Polar residues" evidence="1">
    <location>
        <begin position="216"/>
        <end position="230"/>
    </location>
</feature>
<feature type="region of interest" description="Disordered" evidence="1">
    <location>
        <begin position="161"/>
        <end position="249"/>
    </location>
</feature>
<dbReference type="AlphaFoldDB" id="A0A6S6VWN1"/>
<proteinExistence type="predicted"/>
<evidence type="ECO:0000313" key="3">
    <source>
        <dbReference type="Proteomes" id="UP000472372"/>
    </source>
</evidence>
<feature type="compositionally biased region" description="Polar residues" evidence="1">
    <location>
        <begin position="167"/>
        <end position="181"/>
    </location>
</feature>
<organism evidence="2 3">
    <name type="scientific">Pyrenophora teres f. teres</name>
    <dbReference type="NCBI Taxonomy" id="97479"/>
    <lineage>
        <taxon>Eukaryota</taxon>
        <taxon>Fungi</taxon>
        <taxon>Dikarya</taxon>
        <taxon>Ascomycota</taxon>
        <taxon>Pezizomycotina</taxon>
        <taxon>Dothideomycetes</taxon>
        <taxon>Pleosporomycetidae</taxon>
        <taxon>Pleosporales</taxon>
        <taxon>Pleosporineae</taxon>
        <taxon>Pleosporaceae</taxon>
        <taxon>Pyrenophora</taxon>
    </lineage>
</organism>
<evidence type="ECO:0000313" key="2">
    <source>
        <dbReference type="EMBL" id="CAE7020770.1"/>
    </source>
</evidence>
<evidence type="ECO:0000256" key="1">
    <source>
        <dbReference type="SAM" id="MobiDB-lite"/>
    </source>
</evidence>
<feature type="compositionally biased region" description="Polar residues" evidence="1">
    <location>
        <begin position="198"/>
        <end position="209"/>
    </location>
</feature>
<evidence type="ECO:0008006" key="4">
    <source>
        <dbReference type="Google" id="ProtNLM"/>
    </source>
</evidence>
<dbReference type="Proteomes" id="UP000472372">
    <property type="component" value="Chromosome 3"/>
</dbReference>
<feature type="compositionally biased region" description="Basic residues" evidence="1">
    <location>
        <begin position="503"/>
        <end position="512"/>
    </location>
</feature>
<protein>
    <recommendedName>
        <fullName evidence="4">GAG-pre-integrase domain-containing protein</fullName>
    </recommendedName>
</protein>